<dbReference type="Pfam" id="PF07411">
    <property type="entry name" value="DUF1508"/>
    <property type="match status" value="1"/>
</dbReference>
<keyword evidence="4" id="KW-1185">Reference proteome</keyword>
<dbReference type="Proteomes" id="UP000830542">
    <property type="component" value="Chromosome"/>
</dbReference>
<dbReference type="AlphaFoldDB" id="A0AAV3SL65"/>
<dbReference type="InterPro" id="IPR036913">
    <property type="entry name" value="YegP-like_sf"/>
</dbReference>
<dbReference type="KEGG" id="hdo:MUK72_03935"/>
<dbReference type="Proteomes" id="UP001500962">
    <property type="component" value="Unassembled WGS sequence"/>
</dbReference>
<dbReference type="GeneID" id="71760969"/>
<organism evidence="2 5">
    <name type="scientific">Halococcus dombrowskii</name>
    <dbReference type="NCBI Taxonomy" id="179637"/>
    <lineage>
        <taxon>Archaea</taxon>
        <taxon>Methanobacteriati</taxon>
        <taxon>Methanobacteriota</taxon>
        <taxon>Stenosarchaea group</taxon>
        <taxon>Halobacteria</taxon>
        <taxon>Halobacteriales</taxon>
        <taxon>Halococcaceae</taxon>
        <taxon>Halococcus</taxon>
    </lineage>
</organism>
<reference evidence="3" key="2">
    <citation type="submission" date="2022-04" db="EMBL/GenBank/DDBJ databases">
        <title>Sequencing and genomic assembly of Halococcus dombrowskii.</title>
        <authorList>
            <person name="Lim S.W."/>
            <person name="MacLea K.S."/>
        </authorList>
    </citation>
    <scope>NUCLEOTIDE SEQUENCE</scope>
    <source>
        <strain evidence="3">H4</strain>
    </source>
</reference>
<dbReference type="SUPFAM" id="SSF160113">
    <property type="entry name" value="YegP-like"/>
    <property type="match status" value="1"/>
</dbReference>
<reference evidence="2" key="3">
    <citation type="submission" date="2023-12" db="EMBL/GenBank/DDBJ databases">
        <authorList>
            <person name="Sun Q."/>
            <person name="Inoue M."/>
        </authorList>
    </citation>
    <scope>NUCLEOTIDE SEQUENCE</scope>
    <source>
        <strain evidence="2">JCM 12289</strain>
    </source>
</reference>
<proteinExistence type="predicted"/>
<accession>A0AAV3SL65</accession>
<evidence type="ECO:0000313" key="5">
    <source>
        <dbReference type="Proteomes" id="UP001500962"/>
    </source>
</evidence>
<gene>
    <name evidence="2" type="ORF">GCM10008985_38220</name>
    <name evidence="3" type="ORF">MUK72_03935</name>
</gene>
<protein>
    <submittedName>
        <fullName evidence="3">DUF1508 domain-containing protein</fullName>
    </submittedName>
</protein>
<evidence type="ECO:0000313" key="2">
    <source>
        <dbReference type="EMBL" id="GAA0478308.1"/>
    </source>
</evidence>
<dbReference type="Gene3D" id="2.30.29.80">
    <property type="match status" value="1"/>
</dbReference>
<evidence type="ECO:0000259" key="1">
    <source>
        <dbReference type="Pfam" id="PF07411"/>
    </source>
</evidence>
<evidence type="ECO:0000313" key="3">
    <source>
        <dbReference type="EMBL" id="UOO95865.1"/>
    </source>
</evidence>
<dbReference type="RefSeq" id="WP_244704138.1">
    <property type="nucleotide sequence ID" value="NZ_BAAADN010000093.1"/>
</dbReference>
<dbReference type="EMBL" id="BAAADN010000093">
    <property type="protein sequence ID" value="GAA0478308.1"/>
    <property type="molecule type" value="Genomic_DNA"/>
</dbReference>
<name>A0AAV3SL65_HALDO</name>
<dbReference type="EMBL" id="CP095005">
    <property type="protein sequence ID" value="UOO95865.1"/>
    <property type="molecule type" value="Genomic_DNA"/>
</dbReference>
<evidence type="ECO:0000313" key="4">
    <source>
        <dbReference type="Proteomes" id="UP000830542"/>
    </source>
</evidence>
<feature type="domain" description="DUF1508" evidence="1">
    <location>
        <begin position="161"/>
        <end position="208"/>
    </location>
</feature>
<dbReference type="InterPro" id="IPR010879">
    <property type="entry name" value="DUF1508"/>
</dbReference>
<sequence length="208" mass="22408">MSDHDHEYTLAVRPNATVQLAYSTDDGKLADAFLAVEYGREGIDGDDATAEGIAWRGYEIALARDGEAVLGENVEAALDRGVDRVLDGERALTDDDRLQRAVSVASAYGQRAKAGLAGLRGREETELDAELPETVELSGPGGTTIDVSLSETAATFDLYEDDGGNWRWRLVHDDETLAVSPSGYDSRDDAETTITTIKENVLGAEIEE</sequence>
<reference evidence="2" key="1">
    <citation type="journal article" date="2014" name="Int. J. Syst. Evol. Microbiol.">
        <title>Complete genome sequence of Corynebacterium casei LMG S-19264T (=DSM 44701T), isolated from a smear-ripened cheese.</title>
        <authorList>
            <consortium name="US DOE Joint Genome Institute (JGI-PGF)"/>
            <person name="Walter F."/>
            <person name="Albersmeier A."/>
            <person name="Kalinowski J."/>
            <person name="Ruckert C."/>
        </authorList>
    </citation>
    <scope>NUCLEOTIDE SEQUENCE</scope>
    <source>
        <strain evidence="2">JCM 12289</strain>
    </source>
</reference>